<gene>
    <name evidence="1" type="ORF">SAMN05660299_00639</name>
</gene>
<organism evidence="1 2">
    <name type="scientific">Megasphaera paucivorans</name>
    <dbReference type="NCBI Taxonomy" id="349095"/>
    <lineage>
        <taxon>Bacteria</taxon>
        <taxon>Bacillati</taxon>
        <taxon>Bacillota</taxon>
        <taxon>Negativicutes</taxon>
        <taxon>Veillonellales</taxon>
        <taxon>Veillonellaceae</taxon>
        <taxon>Megasphaera</taxon>
    </lineage>
</organism>
<proteinExistence type="predicted"/>
<accession>A0A1G9S5C6</accession>
<reference evidence="1 2" key="1">
    <citation type="submission" date="2016-10" db="EMBL/GenBank/DDBJ databases">
        <authorList>
            <person name="de Groot N.N."/>
        </authorList>
    </citation>
    <scope>NUCLEOTIDE SEQUENCE [LARGE SCALE GENOMIC DNA]</scope>
    <source>
        <strain evidence="1 2">DSM 16981</strain>
    </source>
</reference>
<dbReference type="STRING" id="349095.SAMN05660299_00639"/>
<name>A0A1G9S5C6_9FIRM</name>
<sequence>MTENTAEILEMVHQLNANQEADCSAAEEQAISNIVGFVGEQEQRAFARMLVQYWKDIPKGMERIPPEIRRRAREEAECRGIPEDILCMAWLVFDGPDFNSVMGRTKD</sequence>
<dbReference type="Proteomes" id="UP000199309">
    <property type="component" value="Unassembled WGS sequence"/>
</dbReference>
<keyword evidence="2" id="KW-1185">Reference proteome</keyword>
<evidence type="ECO:0000313" key="2">
    <source>
        <dbReference type="Proteomes" id="UP000199309"/>
    </source>
</evidence>
<protein>
    <submittedName>
        <fullName evidence="1">Uncharacterized protein</fullName>
    </submittedName>
</protein>
<evidence type="ECO:0000313" key="1">
    <source>
        <dbReference type="EMBL" id="SDM30686.1"/>
    </source>
</evidence>
<dbReference type="EMBL" id="FNHQ01000004">
    <property type="protein sequence ID" value="SDM30686.1"/>
    <property type="molecule type" value="Genomic_DNA"/>
</dbReference>
<dbReference type="AlphaFoldDB" id="A0A1G9S5C6"/>